<reference evidence="1 2" key="1">
    <citation type="submission" date="2018-12" db="EMBL/GenBank/DDBJ databases">
        <title>Sequencing of bacterial isolates from soil warming experiment in Harvard Forest, Massachusetts, USA.</title>
        <authorList>
            <person name="Deangelis K."/>
        </authorList>
    </citation>
    <scope>NUCLEOTIDE SEQUENCE [LARGE SCALE GENOMIC DNA]</scope>
    <source>
        <strain evidence="1 2">EB153</strain>
    </source>
</reference>
<organism evidence="1 2">
    <name type="scientific">Edaphobacter aggregans</name>
    <dbReference type="NCBI Taxonomy" id="570835"/>
    <lineage>
        <taxon>Bacteria</taxon>
        <taxon>Pseudomonadati</taxon>
        <taxon>Acidobacteriota</taxon>
        <taxon>Terriglobia</taxon>
        <taxon>Terriglobales</taxon>
        <taxon>Acidobacteriaceae</taxon>
        <taxon>Edaphobacter</taxon>
    </lineage>
</organism>
<keyword evidence="2" id="KW-1185">Reference proteome</keyword>
<dbReference type="EMBL" id="RSDW01000001">
    <property type="protein sequence ID" value="RSL15012.1"/>
    <property type="molecule type" value="Genomic_DNA"/>
</dbReference>
<sequence length="35" mass="3784">MNHGTAEIVVNRLDKRDDHSISISGTEITGIPYGS</sequence>
<evidence type="ECO:0000313" key="2">
    <source>
        <dbReference type="Proteomes" id="UP000269669"/>
    </source>
</evidence>
<evidence type="ECO:0000313" key="1">
    <source>
        <dbReference type="EMBL" id="RSL15012.1"/>
    </source>
</evidence>
<proteinExistence type="predicted"/>
<gene>
    <name evidence="1" type="ORF">EDE15_0485</name>
</gene>
<protein>
    <submittedName>
        <fullName evidence="1">Uncharacterized protein</fullName>
    </submittedName>
</protein>
<accession>A0A3R9Q754</accession>
<dbReference type="Proteomes" id="UP000269669">
    <property type="component" value="Unassembled WGS sequence"/>
</dbReference>
<name>A0A3R9Q754_9BACT</name>
<comment type="caution">
    <text evidence="1">The sequence shown here is derived from an EMBL/GenBank/DDBJ whole genome shotgun (WGS) entry which is preliminary data.</text>
</comment>
<dbReference type="AlphaFoldDB" id="A0A3R9Q754"/>